<organism evidence="1 2">
    <name type="scientific">Derxia gummosa DSM 723</name>
    <dbReference type="NCBI Taxonomy" id="1121388"/>
    <lineage>
        <taxon>Bacteria</taxon>
        <taxon>Pseudomonadati</taxon>
        <taxon>Pseudomonadota</taxon>
        <taxon>Betaproteobacteria</taxon>
        <taxon>Burkholderiales</taxon>
        <taxon>Alcaligenaceae</taxon>
        <taxon>Derxia</taxon>
    </lineage>
</organism>
<keyword evidence="1" id="KW-1185">Reference proteome</keyword>
<dbReference type="Proteomes" id="UP000675920">
    <property type="component" value="Unplaced"/>
</dbReference>
<evidence type="ECO:0000313" key="2">
    <source>
        <dbReference type="RefSeq" id="WP_425387922.1"/>
    </source>
</evidence>
<name>A0AC36KLL4_9BURK</name>
<reference evidence="2" key="2">
    <citation type="submission" date="2025-08" db="UniProtKB">
        <authorList>
            <consortium name="RefSeq"/>
        </authorList>
    </citation>
    <scope>IDENTIFICATION</scope>
</reference>
<protein>
    <submittedName>
        <fullName evidence="2">TetR/AcrR family transcriptional regulator</fullName>
    </submittedName>
</protein>
<proteinExistence type="predicted"/>
<accession>A0AC36KLL4</accession>
<evidence type="ECO:0000313" key="1">
    <source>
        <dbReference type="Proteomes" id="UP000675920"/>
    </source>
</evidence>
<reference evidence="2" key="1">
    <citation type="journal article" date="2005" name="Microbiol. Mol. Biol. Rev.">
        <title>The TetR family of transcriptional repressors.</title>
        <authorList>
            <person name="Ramos J.L."/>
            <person name="Martinez-Bueno M."/>
            <person name="Molina-Henares A.J."/>
            <person name="Teran W."/>
            <person name="Watanabe K."/>
            <person name="Zhang X."/>
            <person name="Gallegos M.T."/>
            <person name="Brennan R."/>
            <person name="Tobes R."/>
        </authorList>
    </citation>
    <scope>NUCLEOTIDE SEQUENCE</scope>
</reference>
<sequence>MSEVAARDATIAGARDFLAALFGLFWRYRFLYRDINELLSRNRRLETRFKRIVERETALMHIWLQDLARNGDLLAPADRLEALATNMIVVSSFWLSFEFVRDARSFGSGRHIAASTQRGMRQTLALLDPWLAEPARAELAHTLADLPADTAGRPRAPDWQDIRQPQPGVAWSPPLAVRTTALRAARATASDSSHITDAAAPRAADADAATADAAETTAGTQPPTPTDGQ</sequence>
<dbReference type="RefSeq" id="WP_425387922.1">
    <property type="nucleotide sequence ID" value="NZ_AXWS01000007.1"/>
</dbReference>